<evidence type="ECO:0000256" key="7">
    <source>
        <dbReference type="PROSITE-ProRule" id="PRU00047"/>
    </source>
</evidence>
<dbReference type="Proteomes" id="UP000323386">
    <property type="component" value="Unassembled WGS sequence"/>
</dbReference>
<name>A0A5C3F4F3_9BASI</name>
<evidence type="ECO:0000256" key="8">
    <source>
        <dbReference type="SAM" id="MobiDB-lite"/>
    </source>
</evidence>
<dbReference type="GO" id="GO:0006511">
    <property type="term" value="P:ubiquitin-dependent protein catabolic process"/>
    <property type="evidence" value="ECO:0007669"/>
    <property type="project" value="TreeGrafter"/>
</dbReference>
<feature type="region of interest" description="Disordered" evidence="8">
    <location>
        <begin position="617"/>
        <end position="690"/>
    </location>
</feature>
<feature type="compositionally biased region" description="Polar residues" evidence="8">
    <location>
        <begin position="631"/>
        <end position="643"/>
    </location>
</feature>
<dbReference type="SUPFAM" id="SSF57850">
    <property type="entry name" value="RING/U-box"/>
    <property type="match status" value="1"/>
</dbReference>
<dbReference type="GO" id="GO:0061630">
    <property type="term" value="F:ubiquitin protein ligase activity"/>
    <property type="evidence" value="ECO:0007669"/>
    <property type="project" value="InterPro"/>
</dbReference>
<keyword evidence="4 7" id="KW-0863">Zinc-finger</keyword>
<dbReference type="Gene3D" id="4.10.60.10">
    <property type="entry name" value="Zinc finger, CCHC-type"/>
    <property type="match status" value="1"/>
</dbReference>
<proteinExistence type="predicted"/>
<keyword evidence="6" id="KW-0539">Nucleus</keyword>
<keyword evidence="2" id="KW-0507">mRNA processing</keyword>
<comment type="subcellular location">
    <subcellularLocation>
        <location evidence="1">Nucleus</location>
    </subcellularLocation>
</comment>
<feature type="compositionally biased region" description="Polar residues" evidence="8">
    <location>
        <begin position="143"/>
        <end position="154"/>
    </location>
</feature>
<dbReference type="GO" id="GO:0006397">
    <property type="term" value="P:mRNA processing"/>
    <property type="evidence" value="ECO:0007669"/>
    <property type="project" value="UniProtKB-KW"/>
</dbReference>
<dbReference type="SUPFAM" id="SSF57756">
    <property type="entry name" value="Retrovirus zinc finger-like domains"/>
    <property type="match status" value="1"/>
</dbReference>
<dbReference type="SMART" id="SM01180">
    <property type="entry name" value="DWNN"/>
    <property type="match status" value="1"/>
</dbReference>
<dbReference type="PANTHER" id="PTHR15439:SF0">
    <property type="entry name" value="CELL DIVISION CYCLE AND APOPTOSIS REGULATOR PROTEIN 1-RELATED"/>
    <property type="match status" value="1"/>
</dbReference>
<keyword evidence="5" id="KW-0862">Zinc</keyword>
<evidence type="ECO:0000313" key="11">
    <source>
        <dbReference type="EMBL" id="SPO39348.1"/>
    </source>
</evidence>
<keyword evidence="3" id="KW-0479">Metal-binding</keyword>
<dbReference type="Gene3D" id="3.30.40.10">
    <property type="entry name" value="Zinc/RING finger domain, C3HC4 (zinc finger)"/>
    <property type="match status" value="1"/>
</dbReference>
<dbReference type="InterPro" id="IPR013083">
    <property type="entry name" value="Znf_RING/FYVE/PHD"/>
</dbReference>
<evidence type="ECO:0000313" key="12">
    <source>
        <dbReference type="Proteomes" id="UP000323386"/>
    </source>
</evidence>
<feature type="region of interest" description="Disordered" evidence="8">
    <location>
        <begin position="393"/>
        <end position="510"/>
    </location>
</feature>
<dbReference type="EMBL" id="OOIP01000014">
    <property type="protein sequence ID" value="SPO39348.1"/>
    <property type="molecule type" value="Genomic_DNA"/>
</dbReference>
<feature type="compositionally biased region" description="Polar residues" evidence="8">
    <location>
        <begin position="483"/>
        <end position="493"/>
    </location>
</feature>
<evidence type="ECO:0000256" key="1">
    <source>
        <dbReference type="ARBA" id="ARBA00004123"/>
    </source>
</evidence>
<evidence type="ECO:0000259" key="9">
    <source>
        <dbReference type="PROSITE" id="PS50158"/>
    </source>
</evidence>
<evidence type="ECO:0000256" key="4">
    <source>
        <dbReference type="ARBA" id="ARBA00022771"/>
    </source>
</evidence>
<dbReference type="InterPro" id="IPR014891">
    <property type="entry name" value="DWNN_domain"/>
</dbReference>
<feature type="compositionally biased region" description="Gly residues" evidence="8">
    <location>
        <begin position="497"/>
        <end position="510"/>
    </location>
</feature>
<evidence type="ECO:0000256" key="6">
    <source>
        <dbReference type="ARBA" id="ARBA00023242"/>
    </source>
</evidence>
<dbReference type="Gene3D" id="3.10.20.90">
    <property type="entry name" value="Phosphatidylinositol 3-kinase Catalytic Subunit, Chain A, domain 1"/>
    <property type="match status" value="1"/>
</dbReference>
<feature type="domain" description="CCHC-type" evidence="9">
    <location>
        <begin position="228"/>
        <end position="242"/>
    </location>
</feature>
<gene>
    <name evidence="11" type="ORF">PSFLO_04829</name>
</gene>
<dbReference type="PROSITE" id="PS51282">
    <property type="entry name" value="DWNN"/>
    <property type="match status" value="1"/>
</dbReference>
<dbReference type="InterPro" id="IPR025829">
    <property type="entry name" value="Zn_knuckle_CX2CX3GHX4C"/>
</dbReference>
<feature type="compositionally biased region" description="Basic and acidic residues" evidence="8">
    <location>
        <begin position="183"/>
        <end position="197"/>
    </location>
</feature>
<evidence type="ECO:0000256" key="3">
    <source>
        <dbReference type="ARBA" id="ARBA00022723"/>
    </source>
</evidence>
<dbReference type="CDD" id="cd16620">
    <property type="entry name" value="vRING-HC-C4C4_RBBP6"/>
    <property type="match status" value="1"/>
</dbReference>
<evidence type="ECO:0000256" key="5">
    <source>
        <dbReference type="ARBA" id="ARBA00022833"/>
    </source>
</evidence>
<dbReference type="AlphaFoldDB" id="A0A5C3F4F3"/>
<accession>A0A5C3F4F3</accession>
<dbReference type="Pfam" id="PF13696">
    <property type="entry name" value="zf-CCHC_2"/>
    <property type="match status" value="1"/>
</dbReference>
<dbReference type="GO" id="GO:0016567">
    <property type="term" value="P:protein ubiquitination"/>
    <property type="evidence" value="ECO:0007669"/>
    <property type="project" value="InterPro"/>
</dbReference>
<sequence>MASASVYYKFKSQKEPSRITFDGTGISVWDLKREIILQNKMGKGIDFDLGIYNADTEEEYKDDNFIVPRSSQVIARRLPPSKPGRGTAQMYVADAAGGGGGGDSGRFAGNTNAGGVKAGDSRGPMYRGPMTMRFDQKDGGAPSQPSSNAQQPVVSSVAIGGNSTEADSIAAMFQATTAQWDETQERMSHATYRDRGGAPRRGGPPRQHMASQRPPQHSDRPPPTGYICFRCGQKGHWIQECPTNDDRDFDNRPRFKRTTGIPKSMLKTVEQPTDEQKQAGVMVTPDGSYVVAQPDSETWRKNRARSKLLTQSDVYQLVPTDSTLACPLCSKLLRDAVQTPCCSTRYCEECIQTHLLEHDFTCAECDKRIPDLEKLKADDETRQKVRDYVQQAIEKSEREVEEENRRDEAGAGNGTTGDGKNGDNGASGKPDQQPREGSAARSTPGPGTGTGPAAVTKHALPSKPQVDGAVSATPPHGVRDGRSPSSTGRSASANPHDGGGGNMMGGMGMNGGMGWNQNGAAGGGGNGVQFNPQAVQQIMMMLQNPQLAPPMRMQLQMQLQMQQFAFMQQMQQQQQGMMGGMGGMPGMGAMGGMGMNMGMGGAPGGPGGMGMMGGMNQAQQWGGIGGPPTNPYSVRQPPSNEQSAYMRLPVNNKRSHGQKRDRPTDFLEVAGTGQPSRGDDGGPSKNPRTG</sequence>
<dbReference type="OrthoDB" id="106784at2759"/>
<dbReference type="InterPro" id="IPR033489">
    <property type="entry name" value="RBBP6"/>
</dbReference>
<evidence type="ECO:0000256" key="2">
    <source>
        <dbReference type="ARBA" id="ARBA00022664"/>
    </source>
</evidence>
<dbReference type="InterPro" id="IPR036875">
    <property type="entry name" value="Znf_CCHC_sf"/>
</dbReference>
<dbReference type="InterPro" id="IPR001878">
    <property type="entry name" value="Znf_CCHC"/>
</dbReference>
<feature type="domain" description="DWNN" evidence="10">
    <location>
        <begin position="6"/>
        <end position="79"/>
    </location>
</feature>
<feature type="region of interest" description="Disordered" evidence="8">
    <location>
        <begin position="131"/>
        <end position="154"/>
    </location>
</feature>
<feature type="region of interest" description="Disordered" evidence="8">
    <location>
        <begin position="180"/>
        <end position="222"/>
    </location>
</feature>
<keyword evidence="12" id="KW-1185">Reference proteome</keyword>
<feature type="compositionally biased region" description="Basic and acidic residues" evidence="8">
    <location>
        <begin position="394"/>
        <end position="409"/>
    </location>
</feature>
<dbReference type="GO" id="GO:0003676">
    <property type="term" value="F:nucleic acid binding"/>
    <property type="evidence" value="ECO:0007669"/>
    <property type="project" value="InterPro"/>
</dbReference>
<dbReference type="PROSITE" id="PS50158">
    <property type="entry name" value="ZF_CCHC"/>
    <property type="match status" value="1"/>
</dbReference>
<evidence type="ECO:0000259" key="10">
    <source>
        <dbReference type="PROSITE" id="PS51282"/>
    </source>
</evidence>
<reference evidence="11 12" key="1">
    <citation type="submission" date="2018-03" db="EMBL/GenBank/DDBJ databases">
        <authorList>
            <person name="Guldener U."/>
        </authorList>
    </citation>
    <scope>NUCLEOTIDE SEQUENCE [LARGE SCALE GENOMIC DNA]</scope>
    <source>
        <strain evidence="11 12">DAOM196992</strain>
    </source>
</reference>
<dbReference type="SMART" id="SM00343">
    <property type="entry name" value="ZnF_C2HC"/>
    <property type="match status" value="1"/>
</dbReference>
<dbReference type="GO" id="GO:0005634">
    <property type="term" value="C:nucleus"/>
    <property type="evidence" value="ECO:0007669"/>
    <property type="project" value="UniProtKB-SubCell"/>
</dbReference>
<dbReference type="GO" id="GO:0008270">
    <property type="term" value="F:zinc ion binding"/>
    <property type="evidence" value="ECO:0007669"/>
    <property type="project" value="UniProtKB-KW"/>
</dbReference>
<organism evidence="11 12">
    <name type="scientific">Pseudozyma flocculosa</name>
    <dbReference type="NCBI Taxonomy" id="84751"/>
    <lineage>
        <taxon>Eukaryota</taxon>
        <taxon>Fungi</taxon>
        <taxon>Dikarya</taxon>
        <taxon>Basidiomycota</taxon>
        <taxon>Ustilaginomycotina</taxon>
        <taxon>Ustilaginomycetes</taxon>
        <taxon>Ustilaginales</taxon>
        <taxon>Ustilaginaceae</taxon>
        <taxon>Pseudozyma</taxon>
    </lineage>
</organism>
<dbReference type="PANTHER" id="PTHR15439">
    <property type="entry name" value="RETINOBLASTOMA-BINDING PROTEIN 6"/>
    <property type="match status" value="1"/>
</dbReference>
<protein>
    <submittedName>
        <fullName evidence="11">Related to MPE1 - subunit of CPF involved 3' end formation of mRNA</fullName>
    </submittedName>
</protein>
<dbReference type="Pfam" id="PF08783">
    <property type="entry name" value="DWNN"/>
    <property type="match status" value="1"/>
</dbReference>